<reference evidence="1" key="1">
    <citation type="submission" date="2021-01" db="UniProtKB">
        <authorList>
            <consortium name="EnsemblMetazoa"/>
        </authorList>
    </citation>
    <scope>IDENTIFICATION</scope>
</reference>
<evidence type="ECO:0000313" key="2">
    <source>
        <dbReference type="Proteomes" id="UP000594262"/>
    </source>
</evidence>
<keyword evidence="2" id="KW-1185">Reference proteome</keyword>
<dbReference type="Proteomes" id="UP000594262">
    <property type="component" value="Unplaced"/>
</dbReference>
<sequence>MSLEVCKIVAILLCVLVKEHDFWRMELRDVHSAHAINLMPFKITYEDNSMWTNHNLSWYSSSNECNFHQISSPVTEVTCKKPGKVFIGYRNSTTPDFIEEVKSILLKPTRRCYKWNIDILSNSTSGKIMFKIYITQRSPNYNIKDADQLVFKKLGEEPHIETKYFTLNKQDNVLLQPVYNDSGRAWLVETDENQNSDFYLHVSSKFNLHYNFCLISPTSVHVTSAKYNLTKGDGIRLENMTRRNTDMDQVVLDPSDPKTLIIAR</sequence>
<organism evidence="1 2">
    <name type="scientific">Clytia hemisphaerica</name>
    <dbReference type="NCBI Taxonomy" id="252671"/>
    <lineage>
        <taxon>Eukaryota</taxon>
        <taxon>Metazoa</taxon>
        <taxon>Cnidaria</taxon>
        <taxon>Hydrozoa</taxon>
        <taxon>Hydroidolina</taxon>
        <taxon>Leptothecata</taxon>
        <taxon>Obeliida</taxon>
        <taxon>Clytiidae</taxon>
        <taxon>Clytia</taxon>
    </lineage>
</organism>
<protein>
    <submittedName>
        <fullName evidence="1">Uncharacterized protein</fullName>
    </submittedName>
</protein>
<accession>A0A7M5WL86</accession>
<proteinExistence type="predicted"/>
<name>A0A7M5WL86_9CNID</name>
<dbReference type="AlphaFoldDB" id="A0A7M5WL86"/>
<dbReference type="EnsemblMetazoa" id="CLYHEMT008961.1">
    <property type="protein sequence ID" value="CLYHEMP008961.1"/>
    <property type="gene ID" value="CLYHEMG008961"/>
</dbReference>
<evidence type="ECO:0000313" key="1">
    <source>
        <dbReference type="EnsemblMetazoa" id="CLYHEMP008961.1"/>
    </source>
</evidence>